<organism evidence="2 3">
    <name type="scientific">Nakamurella multipartita (strain ATCC 700099 / DSM 44233 / CIP 104796 / JCM 9543 / NBRC 105858 / Y-104)</name>
    <name type="common">Microsphaera multipartita</name>
    <dbReference type="NCBI Taxonomy" id="479431"/>
    <lineage>
        <taxon>Bacteria</taxon>
        <taxon>Bacillati</taxon>
        <taxon>Actinomycetota</taxon>
        <taxon>Actinomycetes</taxon>
        <taxon>Nakamurellales</taxon>
        <taxon>Nakamurellaceae</taxon>
        <taxon>Nakamurella</taxon>
    </lineage>
</organism>
<dbReference type="CDD" id="cd07043">
    <property type="entry name" value="STAS_anti-anti-sigma_factors"/>
    <property type="match status" value="1"/>
</dbReference>
<dbReference type="KEGG" id="nml:Namu_4115"/>
<dbReference type="Gene3D" id="3.30.750.24">
    <property type="entry name" value="STAS domain"/>
    <property type="match status" value="1"/>
</dbReference>
<dbReference type="EMBL" id="CP001737">
    <property type="protein sequence ID" value="ACV80404.1"/>
    <property type="molecule type" value="Genomic_DNA"/>
</dbReference>
<gene>
    <name evidence="2" type="ordered locus">Namu_4115</name>
</gene>
<dbReference type="Proteomes" id="UP000002218">
    <property type="component" value="Chromosome"/>
</dbReference>
<dbReference type="OrthoDB" id="4249752at2"/>
<dbReference type="RefSeq" id="WP_015749229.1">
    <property type="nucleotide sequence ID" value="NC_013235.1"/>
</dbReference>
<feature type="domain" description="STAS" evidence="1">
    <location>
        <begin position="34"/>
        <end position="117"/>
    </location>
</feature>
<dbReference type="InParanoid" id="C8XID9"/>
<reference evidence="3" key="1">
    <citation type="submission" date="2009-09" db="EMBL/GenBank/DDBJ databases">
        <title>The complete genome of Nakamurella multipartita DSM 44233.</title>
        <authorList>
            <consortium name="US DOE Joint Genome Institute (JGI-PGF)"/>
            <person name="Lucas S."/>
            <person name="Copeland A."/>
            <person name="Lapidus A."/>
            <person name="Glavina del Rio T."/>
            <person name="Dalin E."/>
            <person name="Tice H."/>
            <person name="Bruce D."/>
            <person name="Goodwin L."/>
            <person name="Pitluck S."/>
            <person name="Kyrpides N."/>
            <person name="Mavromatis K."/>
            <person name="Ivanova N."/>
            <person name="Ovchinnikova G."/>
            <person name="Sims D."/>
            <person name="Meincke L."/>
            <person name="Brettin T."/>
            <person name="Detter J.C."/>
            <person name="Han C."/>
            <person name="Larimer F."/>
            <person name="Land M."/>
            <person name="Hauser L."/>
            <person name="Markowitz V."/>
            <person name="Cheng J.-F."/>
            <person name="Hugenholtz P."/>
            <person name="Woyke T."/>
            <person name="Wu D."/>
            <person name="Klenk H.-P."/>
            <person name="Eisen J.A."/>
        </authorList>
    </citation>
    <scope>NUCLEOTIDE SEQUENCE [LARGE SCALE GENOMIC DNA]</scope>
    <source>
        <strain evidence="3">ATCC 700099 / DSM 44233 / CIP 104796 / JCM 9543 / NBRC 105858 / Y-104</strain>
    </source>
</reference>
<keyword evidence="3" id="KW-1185">Reference proteome</keyword>
<proteinExistence type="predicted"/>
<dbReference type="Pfam" id="PF13466">
    <property type="entry name" value="STAS_2"/>
    <property type="match status" value="1"/>
</dbReference>
<dbReference type="InterPro" id="IPR036513">
    <property type="entry name" value="STAS_dom_sf"/>
</dbReference>
<dbReference type="PROSITE" id="PS50801">
    <property type="entry name" value="STAS"/>
    <property type="match status" value="1"/>
</dbReference>
<reference evidence="2 3" key="2">
    <citation type="journal article" date="2010" name="Stand. Genomic Sci.">
        <title>Complete genome sequence of Nakamurella multipartita type strain (Y-104).</title>
        <authorList>
            <person name="Tice H."/>
            <person name="Mayilraj S."/>
            <person name="Sims D."/>
            <person name="Lapidus A."/>
            <person name="Nolan M."/>
            <person name="Lucas S."/>
            <person name="Glavina Del Rio T."/>
            <person name="Copeland A."/>
            <person name="Cheng J.F."/>
            <person name="Meincke L."/>
            <person name="Bruce D."/>
            <person name="Goodwin L."/>
            <person name="Pitluck S."/>
            <person name="Ivanova N."/>
            <person name="Mavromatis K."/>
            <person name="Ovchinnikova G."/>
            <person name="Pati A."/>
            <person name="Chen A."/>
            <person name="Palaniappan K."/>
            <person name="Land M."/>
            <person name="Hauser L."/>
            <person name="Chang Y.J."/>
            <person name="Jeffries C.D."/>
            <person name="Detter J.C."/>
            <person name="Brettin T."/>
            <person name="Rohde M."/>
            <person name="Goker M."/>
            <person name="Bristow J."/>
            <person name="Eisen J.A."/>
            <person name="Markowitz V."/>
            <person name="Hugenholtz P."/>
            <person name="Kyrpides N.C."/>
            <person name="Klenk H.P."/>
            <person name="Chen F."/>
        </authorList>
    </citation>
    <scope>NUCLEOTIDE SEQUENCE [LARGE SCALE GENOMIC DNA]</scope>
    <source>
        <strain evidence="3">ATCC 700099 / DSM 44233 / CIP 104796 / JCM 9543 / NBRC 105858 / Y-104</strain>
    </source>
</reference>
<dbReference type="STRING" id="479431.Namu_4115"/>
<dbReference type="HOGENOM" id="CLU_1873211_0_0_11"/>
<evidence type="ECO:0000313" key="2">
    <source>
        <dbReference type="EMBL" id="ACV80404.1"/>
    </source>
</evidence>
<name>C8XID9_NAKMY</name>
<protein>
    <submittedName>
        <fullName evidence="2">Anti-sigma-factor antagonist</fullName>
    </submittedName>
</protein>
<evidence type="ECO:0000313" key="3">
    <source>
        <dbReference type="Proteomes" id="UP000002218"/>
    </source>
</evidence>
<evidence type="ECO:0000259" key="1">
    <source>
        <dbReference type="PROSITE" id="PS50801"/>
    </source>
</evidence>
<dbReference type="InterPro" id="IPR002645">
    <property type="entry name" value="STAS_dom"/>
</dbReference>
<accession>C8XID9</accession>
<dbReference type="eggNOG" id="COG1366">
    <property type="taxonomic scope" value="Bacteria"/>
</dbReference>
<sequence length="136" mass="14289">MAEPHRQPASAAARSPGSPTVTIMVAGRAGAGTLVRIVGRLDAREAPRVARELAAVNRLPRRGPPRLTLDLSGVSYLDDTGLEVLLQLQDRLAAQGGELELQSPTAAVVRLLHEAHLHGAAGLRAPARELRPPTGP</sequence>
<dbReference type="AlphaFoldDB" id="C8XID9"/>
<dbReference type="InterPro" id="IPR058548">
    <property type="entry name" value="MlaB-like_STAS"/>
</dbReference>
<dbReference type="SUPFAM" id="SSF52091">
    <property type="entry name" value="SpoIIaa-like"/>
    <property type="match status" value="1"/>
</dbReference>